<keyword evidence="9" id="KW-1185">Reference proteome</keyword>
<dbReference type="PATRIC" id="fig|565050.3.peg.2715"/>
<dbReference type="GO" id="GO:0016020">
    <property type="term" value="C:membrane"/>
    <property type="evidence" value="ECO:0007669"/>
    <property type="project" value="UniProtKB-SubCell"/>
</dbReference>
<feature type="transmembrane region" description="Helical" evidence="7">
    <location>
        <begin position="30"/>
        <end position="49"/>
    </location>
</feature>
<dbReference type="RefSeq" id="WP_012640559.1">
    <property type="nucleotide sequence ID" value="NC_011916.1"/>
</dbReference>
<evidence type="ECO:0000256" key="4">
    <source>
        <dbReference type="ARBA" id="ARBA00022989"/>
    </source>
</evidence>
<keyword evidence="4 7" id="KW-1133">Transmembrane helix</keyword>
<dbReference type="EMBL" id="CP001340">
    <property type="protein sequence ID" value="ACL96235.1"/>
    <property type="molecule type" value="Genomic_DNA"/>
</dbReference>
<evidence type="ECO:0000256" key="7">
    <source>
        <dbReference type="SAM" id="Phobius"/>
    </source>
</evidence>
<dbReference type="InterPro" id="IPR007688">
    <property type="entry name" value="Conjugal_tfr_TrbL/VirB6"/>
</dbReference>
<proteinExistence type="inferred from homology"/>
<evidence type="ECO:0000256" key="3">
    <source>
        <dbReference type="ARBA" id="ARBA00022692"/>
    </source>
</evidence>
<dbReference type="NCBIfam" id="NF010449">
    <property type="entry name" value="PRK13875.1"/>
    <property type="match status" value="1"/>
</dbReference>
<dbReference type="Proteomes" id="UP000001364">
    <property type="component" value="Chromosome"/>
</dbReference>
<feature type="compositionally biased region" description="Low complexity" evidence="6">
    <location>
        <begin position="361"/>
        <end position="370"/>
    </location>
</feature>
<comment type="subcellular location">
    <subcellularLocation>
        <location evidence="1">Membrane</location>
        <topology evidence="1">Multi-pass membrane protein</topology>
    </subcellularLocation>
</comment>
<dbReference type="NCBIfam" id="TIGR02783">
    <property type="entry name" value="TrbL_P"/>
    <property type="match status" value="1"/>
</dbReference>
<dbReference type="OrthoDB" id="9788052at2"/>
<dbReference type="HOGENOM" id="CLU_049867_0_0_5"/>
<feature type="transmembrane region" description="Helical" evidence="7">
    <location>
        <begin position="208"/>
        <end position="229"/>
    </location>
</feature>
<name>A0A0H3CAN9_CAUVN</name>
<dbReference type="InterPro" id="IPR014150">
    <property type="entry name" value="Conjugal_tfr_TrbL"/>
</dbReference>
<evidence type="ECO:0000313" key="8">
    <source>
        <dbReference type="EMBL" id="ACL96235.1"/>
    </source>
</evidence>
<keyword evidence="5 7" id="KW-0472">Membrane</keyword>
<evidence type="ECO:0000256" key="2">
    <source>
        <dbReference type="ARBA" id="ARBA00007802"/>
    </source>
</evidence>
<dbReference type="RefSeq" id="YP_002518143.1">
    <property type="nucleotide sequence ID" value="NC_011916.1"/>
</dbReference>
<dbReference type="KEGG" id="ccs:CCNA_02770"/>
<dbReference type="AlphaFoldDB" id="A0A0H3CAN9"/>
<accession>A0A0H3CAN9</accession>
<feature type="transmembrane region" description="Helical" evidence="7">
    <location>
        <begin position="136"/>
        <end position="158"/>
    </location>
</feature>
<dbReference type="PhylomeDB" id="A0A0H3CAN9"/>
<comment type="similarity">
    <text evidence="2">Belongs to the TrbL/VirB6 family.</text>
</comment>
<evidence type="ECO:0000313" key="9">
    <source>
        <dbReference type="Proteomes" id="UP000001364"/>
    </source>
</evidence>
<dbReference type="Pfam" id="PF04610">
    <property type="entry name" value="TrbL"/>
    <property type="match status" value="1"/>
</dbReference>
<evidence type="ECO:0000256" key="5">
    <source>
        <dbReference type="ARBA" id="ARBA00023136"/>
    </source>
</evidence>
<reference evidence="8 9" key="1">
    <citation type="journal article" date="2010" name="J. Bacteriol.">
        <title>The genetic basis of laboratory adaptation in Caulobacter crescentus.</title>
        <authorList>
            <person name="Marks M.E."/>
            <person name="Castro-Rojas C.M."/>
            <person name="Teiling C."/>
            <person name="Du L."/>
            <person name="Kapatral V."/>
            <person name="Walunas T.L."/>
            <person name="Crosson S."/>
        </authorList>
    </citation>
    <scope>NUCLEOTIDE SEQUENCE [LARGE SCALE GENOMIC DNA]</scope>
    <source>
        <strain evidence="9">NA1000 / CB15N</strain>
    </source>
</reference>
<feature type="transmembrane region" description="Helical" evidence="7">
    <location>
        <begin position="164"/>
        <end position="187"/>
    </location>
</feature>
<feature type="transmembrane region" description="Helical" evidence="7">
    <location>
        <begin position="275"/>
        <end position="299"/>
    </location>
</feature>
<protein>
    <submittedName>
        <fullName evidence="8">Conjugal transfer protein TrbL</fullName>
    </submittedName>
</protein>
<feature type="region of interest" description="Disordered" evidence="6">
    <location>
        <begin position="361"/>
        <end position="451"/>
    </location>
</feature>
<sequence length="451" mass="44896">MDSSSAWRKKSGAGHIAYIDSGFGLLGPDVGFLTTTLIAIDVTLAGLWWALEGDDNVLGRLIKKVLYVGAFAFILGNFKALSEVIFGSFAGLGLTAGGGGISAEDLLRPGKLASIGFYAAHPLIAKASELTGWPEVVANVVTIALLALAWVLVVLAFFVMAIQLFVTVLEFKLTSLAGFVLVPFAFWNKTSFLAERVLGNVISSGVKVMVLAVIVGIGAGFFDAFVATLGPDPDLDDAMTLVLGALTLAGLSIFGPAIASGLVSGAPQLGAGAAVGTAAGAAMLVGGGAMLGAGALGAVGAGSLATIRAGTAMGAAAGAAYQLRRATSGATGAAGVASGLSGVARAATRAASQPVRDLASRAASSLSGSAERGRTVAWRATGGTSPVAGEPPSTAVDGDAAGGQGVGPPAWARKLQTAQSAHIRRHALLQTVKDGDRPGGSVSPDLSSKEN</sequence>
<feature type="transmembrane region" description="Helical" evidence="7">
    <location>
        <begin position="241"/>
        <end position="263"/>
    </location>
</feature>
<gene>
    <name evidence="8" type="ordered locus">CCNA_02770</name>
</gene>
<evidence type="ECO:0000256" key="1">
    <source>
        <dbReference type="ARBA" id="ARBA00004141"/>
    </source>
</evidence>
<dbReference type="GO" id="GO:0030255">
    <property type="term" value="P:protein secretion by the type IV secretion system"/>
    <property type="evidence" value="ECO:0007669"/>
    <property type="project" value="InterPro"/>
</dbReference>
<feature type="transmembrane region" description="Helical" evidence="7">
    <location>
        <begin position="61"/>
        <end position="78"/>
    </location>
</feature>
<organism evidence="8 9">
    <name type="scientific">Caulobacter vibrioides (strain NA1000 / CB15N)</name>
    <name type="common">Caulobacter crescentus</name>
    <dbReference type="NCBI Taxonomy" id="565050"/>
    <lineage>
        <taxon>Bacteria</taxon>
        <taxon>Pseudomonadati</taxon>
        <taxon>Pseudomonadota</taxon>
        <taxon>Alphaproteobacteria</taxon>
        <taxon>Caulobacterales</taxon>
        <taxon>Caulobacteraceae</taxon>
        <taxon>Caulobacter</taxon>
    </lineage>
</organism>
<keyword evidence="3 7" id="KW-0812">Transmembrane</keyword>
<evidence type="ECO:0000256" key="6">
    <source>
        <dbReference type="SAM" id="MobiDB-lite"/>
    </source>
</evidence>
<dbReference type="GeneID" id="7330932"/>